<accession>A0A084U796</accession>
<name>A0A084U796_9HYPH</name>
<dbReference type="GO" id="GO:0051301">
    <property type="term" value="P:cell division"/>
    <property type="evidence" value="ECO:0007669"/>
    <property type="project" value="UniProtKB-KW"/>
</dbReference>
<feature type="compositionally biased region" description="Basic and acidic residues" evidence="1">
    <location>
        <begin position="53"/>
        <end position="62"/>
    </location>
</feature>
<feature type="compositionally biased region" description="Basic and acidic residues" evidence="1">
    <location>
        <begin position="69"/>
        <end position="82"/>
    </location>
</feature>
<dbReference type="eggNOG" id="COG3266">
    <property type="taxonomic scope" value="Bacteria"/>
</dbReference>
<dbReference type="OrthoDB" id="7161229at2"/>
<gene>
    <name evidence="2" type="ORF">EL18_03086</name>
</gene>
<comment type="caution">
    <text evidence="2">The sequence shown here is derived from an EMBL/GenBank/DDBJ whole genome shotgun (WGS) entry which is preliminary data.</text>
</comment>
<dbReference type="SUPFAM" id="SSF74653">
    <property type="entry name" value="TolA/TonB C-terminal domain"/>
    <property type="match status" value="1"/>
</dbReference>
<organism evidence="2 3">
    <name type="scientific">Nitratireductor basaltis</name>
    <dbReference type="NCBI Taxonomy" id="472175"/>
    <lineage>
        <taxon>Bacteria</taxon>
        <taxon>Pseudomonadati</taxon>
        <taxon>Pseudomonadota</taxon>
        <taxon>Alphaproteobacteria</taxon>
        <taxon>Hyphomicrobiales</taxon>
        <taxon>Phyllobacteriaceae</taxon>
        <taxon>Nitratireductor</taxon>
    </lineage>
</organism>
<evidence type="ECO:0000313" key="2">
    <source>
        <dbReference type="EMBL" id="KFB08832.1"/>
    </source>
</evidence>
<keyword evidence="2" id="KW-0131">Cell cycle</keyword>
<dbReference type="RefSeq" id="WP_036486024.1">
    <property type="nucleotide sequence ID" value="NZ_JMQM01000002.1"/>
</dbReference>
<dbReference type="Gene3D" id="3.30.1150.10">
    <property type="match status" value="1"/>
</dbReference>
<dbReference type="STRING" id="472175.EL18_03086"/>
<proteinExistence type="predicted"/>
<evidence type="ECO:0000256" key="1">
    <source>
        <dbReference type="SAM" id="MobiDB-lite"/>
    </source>
</evidence>
<feature type="region of interest" description="Disordered" evidence="1">
    <location>
        <begin position="52"/>
        <end position="252"/>
    </location>
</feature>
<sequence>MKAGLATSVALHAAMLGFGLFTLSAPRAFEVADVEALPVDIIPVDALTQIQEGQKEAPKLDKPAPTPTERPDPVEDAVKVGEADQDQEAPPTPETKPQPVEQAAEPPPAPKPTPKPAEKPVEEPKVAETQPQPAPEPEREPEAQPRQEVTPEPTSEPLVAENPVEESLKLPDSAPVPQARPQPPKPQTAKAPERQKAEEKPAQQQAQKSEKSESEVLDQVAALLNKEKASGGGAKRSQEQASLGGESKTAGEKLTQSEMDALRGQIQRCWNVPAGALDAENLRVSVKFKLDPSGAVDGSPEIISGGSGSTVERAAAASARRAILQCAPYNLPADKYSAWADVIVNFDPSDMF</sequence>
<feature type="compositionally biased region" description="Pro residues" evidence="1">
    <location>
        <begin position="105"/>
        <end position="115"/>
    </location>
</feature>
<feature type="compositionally biased region" description="Basic and acidic residues" evidence="1">
    <location>
        <begin position="116"/>
        <end position="126"/>
    </location>
</feature>
<protein>
    <submittedName>
        <fullName evidence="2">Cell division and transport-associated protein TolA</fullName>
    </submittedName>
</protein>
<dbReference type="PATRIC" id="fig|472175.3.peg.3084"/>
<dbReference type="AlphaFoldDB" id="A0A084U796"/>
<dbReference type="Proteomes" id="UP000053675">
    <property type="component" value="Unassembled WGS sequence"/>
</dbReference>
<keyword evidence="2" id="KW-0132">Cell division</keyword>
<feature type="compositionally biased region" description="Basic and acidic residues" evidence="1">
    <location>
        <begin position="191"/>
        <end position="201"/>
    </location>
</feature>
<evidence type="ECO:0000313" key="3">
    <source>
        <dbReference type="Proteomes" id="UP000053675"/>
    </source>
</evidence>
<reference evidence="2 3" key="1">
    <citation type="submission" date="2014-05" db="EMBL/GenBank/DDBJ databases">
        <title>Draft Genome Sequence of Nitratireductor basaltis Strain UMTGB225, A Marine Bacterium Isolated from Green Barrel Tunicate.</title>
        <authorList>
            <person name="Gan H.Y."/>
        </authorList>
    </citation>
    <scope>NUCLEOTIDE SEQUENCE [LARGE SCALE GENOMIC DNA]</scope>
    <source>
        <strain evidence="2 3">UMTGB225</strain>
    </source>
</reference>
<dbReference type="EMBL" id="JMQM01000002">
    <property type="protein sequence ID" value="KFB08832.1"/>
    <property type="molecule type" value="Genomic_DNA"/>
</dbReference>
<keyword evidence="3" id="KW-1185">Reference proteome</keyword>
<feature type="compositionally biased region" description="Basic and acidic residues" evidence="1">
    <location>
        <begin position="136"/>
        <end position="145"/>
    </location>
</feature>